<gene>
    <name evidence="2" type="ORF">NP233_g7111</name>
</gene>
<protein>
    <submittedName>
        <fullName evidence="2">Uncharacterized protein</fullName>
    </submittedName>
</protein>
<organism evidence="2 3">
    <name type="scientific">Leucocoprinus birnbaumii</name>
    <dbReference type="NCBI Taxonomy" id="56174"/>
    <lineage>
        <taxon>Eukaryota</taxon>
        <taxon>Fungi</taxon>
        <taxon>Dikarya</taxon>
        <taxon>Basidiomycota</taxon>
        <taxon>Agaricomycotina</taxon>
        <taxon>Agaricomycetes</taxon>
        <taxon>Agaricomycetidae</taxon>
        <taxon>Agaricales</taxon>
        <taxon>Agaricineae</taxon>
        <taxon>Agaricaceae</taxon>
        <taxon>Leucocoprinus</taxon>
    </lineage>
</organism>
<comment type="caution">
    <text evidence="2">The sequence shown here is derived from an EMBL/GenBank/DDBJ whole genome shotgun (WGS) entry which is preliminary data.</text>
</comment>
<reference evidence="2" key="1">
    <citation type="submission" date="2022-07" db="EMBL/GenBank/DDBJ databases">
        <title>Genome Sequence of Leucocoprinus birnbaumii.</title>
        <authorList>
            <person name="Buettner E."/>
        </authorList>
    </citation>
    <scope>NUCLEOTIDE SEQUENCE</scope>
    <source>
        <strain evidence="2">VT141</strain>
    </source>
</reference>
<feature type="transmembrane region" description="Helical" evidence="1">
    <location>
        <begin position="22"/>
        <end position="46"/>
    </location>
</feature>
<evidence type="ECO:0000256" key="1">
    <source>
        <dbReference type="SAM" id="Phobius"/>
    </source>
</evidence>
<dbReference type="AlphaFoldDB" id="A0AAD5VPU6"/>
<evidence type="ECO:0000313" key="2">
    <source>
        <dbReference type="EMBL" id="KAJ3566261.1"/>
    </source>
</evidence>
<accession>A0AAD5VPU6</accession>
<proteinExistence type="predicted"/>
<sequence length="110" mass="12587">MIISHLEPQELLRRDSVVLLPLLAYTASIEPISILLALLATTRFIINWINNHGRRKSIINDLGQVVQIFCDILQPLEEKQLIRSPENSVIAVLLDIAEILSTFKERLAFW</sequence>
<dbReference type="EMBL" id="JANIEX010000500">
    <property type="protein sequence ID" value="KAJ3566261.1"/>
    <property type="molecule type" value="Genomic_DNA"/>
</dbReference>
<keyword evidence="1" id="KW-1133">Transmembrane helix</keyword>
<keyword evidence="1" id="KW-0472">Membrane</keyword>
<name>A0AAD5VPU6_9AGAR</name>
<dbReference type="Proteomes" id="UP001213000">
    <property type="component" value="Unassembled WGS sequence"/>
</dbReference>
<evidence type="ECO:0000313" key="3">
    <source>
        <dbReference type="Proteomes" id="UP001213000"/>
    </source>
</evidence>
<keyword evidence="1" id="KW-0812">Transmembrane</keyword>
<keyword evidence="3" id="KW-1185">Reference proteome</keyword>